<evidence type="ECO:0000256" key="2">
    <source>
        <dbReference type="ARBA" id="ARBA00022475"/>
    </source>
</evidence>
<dbReference type="InterPro" id="IPR016187">
    <property type="entry name" value="CTDL_fold"/>
</dbReference>
<evidence type="ECO:0000256" key="4">
    <source>
        <dbReference type="ARBA" id="ARBA00022692"/>
    </source>
</evidence>
<dbReference type="PROSITE" id="PS50041">
    <property type="entry name" value="C_TYPE_LECTIN_2"/>
    <property type="match status" value="1"/>
</dbReference>
<feature type="non-terminal residue" evidence="14">
    <location>
        <position position="271"/>
    </location>
</feature>
<evidence type="ECO:0000256" key="11">
    <source>
        <dbReference type="ARBA" id="ARBA00023180"/>
    </source>
</evidence>
<feature type="transmembrane region" description="Helical" evidence="12">
    <location>
        <begin position="43"/>
        <end position="68"/>
    </location>
</feature>
<dbReference type="InterPro" id="IPR042916">
    <property type="entry name" value="CLEC12A/B"/>
</dbReference>
<keyword evidence="11" id="KW-0325">Glycoprotein</keyword>
<reference evidence="14 15" key="1">
    <citation type="submission" date="2019-11" db="EMBL/GenBank/DDBJ databases">
        <authorList>
            <person name="Yang C."/>
            <person name="Li F."/>
        </authorList>
    </citation>
    <scope>NUCLEOTIDE SEQUENCE [LARGE SCALE GENOMIC DNA]</scope>
    <source>
        <strain evidence="14">KB4526</strain>
        <tissue evidence="14">Muscle</tissue>
    </source>
</reference>
<comment type="caution">
    <text evidence="14">The sequence shown here is derived from an EMBL/GenBank/DDBJ whole genome shotgun (WGS) entry which is preliminary data.</text>
</comment>
<dbReference type="InterPro" id="IPR001304">
    <property type="entry name" value="C-type_lectin-like"/>
</dbReference>
<protein>
    <submittedName>
        <fullName evidence="14">CL12A protein</fullName>
    </submittedName>
</protein>
<evidence type="ECO:0000259" key="13">
    <source>
        <dbReference type="PROSITE" id="PS50041"/>
    </source>
</evidence>
<dbReference type="Pfam" id="PF00059">
    <property type="entry name" value="Lectin_C"/>
    <property type="match status" value="1"/>
</dbReference>
<comment type="subcellular location">
    <subcellularLocation>
        <location evidence="1">Cell membrane</location>
        <topology evidence="1">Single-pass type II membrane protein</topology>
    </subcellularLocation>
</comment>
<dbReference type="SUPFAM" id="SSF56436">
    <property type="entry name" value="C-type lectin-like"/>
    <property type="match status" value="1"/>
</dbReference>
<dbReference type="Proteomes" id="UP000475037">
    <property type="component" value="Unassembled WGS sequence"/>
</dbReference>
<dbReference type="Gene3D" id="3.10.100.10">
    <property type="entry name" value="Mannose-Binding Protein A, subunit A"/>
    <property type="match status" value="1"/>
</dbReference>
<evidence type="ECO:0000256" key="12">
    <source>
        <dbReference type="SAM" id="Phobius"/>
    </source>
</evidence>
<evidence type="ECO:0000313" key="14">
    <source>
        <dbReference type="EMBL" id="KAF0877547.1"/>
    </source>
</evidence>
<keyword evidence="6" id="KW-0735">Signal-anchor</keyword>
<dbReference type="OrthoDB" id="10059571at2759"/>
<feature type="domain" description="C-type lectin" evidence="13">
    <location>
        <begin position="140"/>
        <end position="249"/>
    </location>
</feature>
<keyword evidence="5" id="KW-0430">Lectin</keyword>
<keyword evidence="7 12" id="KW-1133">Transmembrane helix</keyword>
<keyword evidence="3" id="KW-0597">Phosphoprotein</keyword>
<evidence type="ECO:0000256" key="6">
    <source>
        <dbReference type="ARBA" id="ARBA00022968"/>
    </source>
</evidence>
<dbReference type="SMART" id="SM00034">
    <property type="entry name" value="CLECT"/>
    <property type="match status" value="1"/>
</dbReference>
<dbReference type="PANTHER" id="PTHR47647">
    <property type="entry name" value="C-TYPE LECTIN DOMAIN FAMILY 12 MEMBER B"/>
    <property type="match status" value="1"/>
</dbReference>
<dbReference type="InterPro" id="IPR033992">
    <property type="entry name" value="NKR-like_CTLD"/>
</dbReference>
<evidence type="ECO:0000313" key="15">
    <source>
        <dbReference type="Proteomes" id="UP000475037"/>
    </source>
</evidence>
<gene>
    <name evidence="14" type="primary">Clec12a</name>
    <name evidence="14" type="ORF">FOF47_R13314</name>
</gene>
<keyword evidence="15" id="KW-1185">Reference proteome</keyword>
<evidence type="ECO:0000256" key="7">
    <source>
        <dbReference type="ARBA" id="ARBA00022989"/>
    </source>
</evidence>
<evidence type="ECO:0000256" key="10">
    <source>
        <dbReference type="ARBA" id="ARBA00023170"/>
    </source>
</evidence>
<keyword evidence="2" id="KW-1003">Cell membrane</keyword>
<accession>A0A6G1APM4</accession>
<dbReference type="PANTHER" id="PTHR47647:SF2">
    <property type="entry name" value="C-TYPE LECTIN DOMAIN FAMILY 12 MEMBER A"/>
    <property type="match status" value="1"/>
</dbReference>
<dbReference type="CDD" id="cd03593">
    <property type="entry name" value="CLECT_NK_receptors_like"/>
    <property type="match status" value="1"/>
</dbReference>
<keyword evidence="4 12" id="KW-0812">Transmembrane</keyword>
<keyword evidence="9" id="KW-1015">Disulfide bond</keyword>
<dbReference type="AlphaFoldDB" id="A0A6G1APM4"/>
<feature type="non-terminal residue" evidence="14">
    <location>
        <position position="1"/>
    </location>
</feature>
<evidence type="ECO:0000256" key="8">
    <source>
        <dbReference type="ARBA" id="ARBA00023136"/>
    </source>
</evidence>
<proteinExistence type="predicted"/>
<evidence type="ECO:0000256" key="5">
    <source>
        <dbReference type="ARBA" id="ARBA00022734"/>
    </source>
</evidence>
<dbReference type="GO" id="GO:0030545">
    <property type="term" value="F:signaling receptor regulator activity"/>
    <property type="evidence" value="ECO:0007669"/>
    <property type="project" value="InterPro"/>
</dbReference>
<organism evidence="14 15">
    <name type="scientific">Crocuta crocuta</name>
    <name type="common">Spotted hyena</name>
    <dbReference type="NCBI Taxonomy" id="9678"/>
    <lineage>
        <taxon>Eukaryota</taxon>
        <taxon>Metazoa</taxon>
        <taxon>Chordata</taxon>
        <taxon>Craniata</taxon>
        <taxon>Vertebrata</taxon>
        <taxon>Euteleostomi</taxon>
        <taxon>Mammalia</taxon>
        <taxon>Eutheria</taxon>
        <taxon>Laurasiatheria</taxon>
        <taxon>Carnivora</taxon>
        <taxon>Feliformia</taxon>
        <taxon>Hyaenidae</taxon>
        <taxon>Crocuta</taxon>
    </lineage>
</organism>
<evidence type="ECO:0000256" key="3">
    <source>
        <dbReference type="ARBA" id="ARBA00022553"/>
    </source>
</evidence>
<name>A0A6G1APM4_CROCR</name>
<evidence type="ECO:0000256" key="9">
    <source>
        <dbReference type="ARBA" id="ARBA00023157"/>
    </source>
</evidence>
<dbReference type="InterPro" id="IPR016186">
    <property type="entry name" value="C-type_lectin-like/link_sf"/>
</dbReference>
<keyword evidence="10" id="KW-0675">Receptor</keyword>
<dbReference type="GO" id="GO:0030246">
    <property type="term" value="F:carbohydrate binding"/>
    <property type="evidence" value="ECO:0007669"/>
    <property type="project" value="UniProtKB-KW"/>
</dbReference>
<dbReference type="EMBL" id="VOAJ01004370">
    <property type="protein sequence ID" value="KAF0877547.1"/>
    <property type="molecule type" value="Genomic_DNA"/>
</dbReference>
<keyword evidence="8 12" id="KW-0472">Membrane</keyword>
<sequence>MSEEVTYADLNFQDSSKRKSIQESGTVGIKAPPATSHVWHQRAFALTLLCLLLLIGLGVLGSIFYITLKKEMRKMNKLQNFKEELQRNLSLQLMQNMNSSKVIRDLSFTLQEIATKLCQELYKRQPEHKCKPCPKTWIWHEDNCYLVIKNYVSWQESAMFCSAQNASLLMIKNKRVLEFVESKRFRNYWLGLSPREDYADYKTLDEIISSSDWFIGNADDVGDKMACGYLDTPYVYYASCTNIKNTICEKLANPVKIENTLMSEIPDRKYN</sequence>
<dbReference type="GO" id="GO:0005886">
    <property type="term" value="C:plasma membrane"/>
    <property type="evidence" value="ECO:0007669"/>
    <property type="project" value="UniProtKB-SubCell"/>
</dbReference>
<evidence type="ECO:0000256" key="1">
    <source>
        <dbReference type="ARBA" id="ARBA00004401"/>
    </source>
</evidence>